<accession>A0AAE1VLK7</accession>
<comment type="caution">
    <text evidence="3">The sequence shown here is derived from an EMBL/GenBank/DDBJ whole genome shotgun (WGS) entry which is preliminary data.</text>
</comment>
<dbReference type="GO" id="GO:0005975">
    <property type="term" value="P:carbohydrate metabolic process"/>
    <property type="evidence" value="ECO:0007669"/>
    <property type="project" value="InterPro"/>
</dbReference>
<name>A0AAE1VLK7_9SOLA</name>
<dbReference type="InterPro" id="IPR029070">
    <property type="entry name" value="Chitinase_insertion_sf"/>
</dbReference>
<dbReference type="Pfam" id="PF00704">
    <property type="entry name" value="Glyco_hydro_18"/>
    <property type="match status" value="2"/>
</dbReference>
<evidence type="ECO:0000313" key="3">
    <source>
        <dbReference type="EMBL" id="KAK4374858.1"/>
    </source>
</evidence>
<protein>
    <recommendedName>
        <fullName evidence="2">GH18 domain-containing protein</fullName>
    </recommendedName>
</protein>
<dbReference type="GO" id="GO:0006032">
    <property type="term" value="P:chitin catabolic process"/>
    <property type="evidence" value="ECO:0007669"/>
    <property type="project" value="TreeGrafter"/>
</dbReference>
<evidence type="ECO:0000313" key="4">
    <source>
        <dbReference type="Proteomes" id="UP001291623"/>
    </source>
</evidence>
<evidence type="ECO:0000256" key="1">
    <source>
        <dbReference type="SAM" id="SignalP"/>
    </source>
</evidence>
<feature type="chain" id="PRO_5041936731" description="GH18 domain-containing protein" evidence="1">
    <location>
        <begin position="18"/>
        <end position="320"/>
    </location>
</feature>
<organism evidence="3 4">
    <name type="scientific">Anisodus tanguticus</name>
    <dbReference type="NCBI Taxonomy" id="243964"/>
    <lineage>
        <taxon>Eukaryota</taxon>
        <taxon>Viridiplantae</taxon>
        <taxon>Streptophyta</taxon>
        <taxon>Embryophyta</taxon>
        <taxon>Tracheophyta</taxon>
        <taxon>Spermatophyta</taxon>
        <taxon>Magnoliopsida</taxon>
        <taxon>eudicotyledons</taxon>
        <taxon>Gunneridae</taxon>
        <taxon>Pentapetalae</taxon>
        <taxon>asterids</taxon>
        <taxon>lamiids</taxon>
        <taxon>Solanales</taxon>
        <taxon>Solanaceae</taxon>
        <taxon>Solanoideae</taxon>
        <taxon>Hyoscyameae</taxon>
        <taxon>Anisodus</taxon>
    </lineage>
</organism>
<dbReference type="EMBL" id="JAVYJV010000003">
    <property type="protein sequence ID" value="KAK4374858.1"/>
    <property type="molecule type" value="Genomic_DNA"/>
</dbReference>
<dbReference type="SUPFAM" id="SSF51445">
    <property type="entry name" value="(Trans)glycosidases"/>
    <property type="match status" value="1"/>
</dbReference>
<dbReference type="GO" id="GO:0004568">
    <property type="term" value="F:chitinase activity"/>
    <property type="evidence" value="ECO:0007669"/>
    <property type="project" value="TreeGrafter"/>
</dbReference>
<dbReference type="PANTHER" id="PTHR11177">
    <property type="entry name" value="CHITINASE"/>
    <property type="match status" value="1"/>
</dbReference>
<gene>
    <name evidence="3" type="ORF">RND71_005535</name>
</gene>
<dbReference type="InterPro" id="IPR050314">
    <property type="entry name" value="Glycosyl_Hydrlase_18"/>
</dbReference>
<dbReference type="Proteomes" id="UP001291623">
    <property type="component" value="Unassembled WGS sequence"/>
</dbReference>
<dbReference type="Gene3D" id="3.30.200.20">
    <property type="entry name" value="Phosphorylase Kinase, domain 1"/>
    <property type="match status" value="1"/>
</dbReference>
<dbReference type="PANTHER" id="PTHR11177:SF361">
    <property type="entry name" value="CHITINASE-3-LIKE PROTEIN 2"/>
    <property type="match status" value="1"/>
</dbReference>
<dbReference type="GO" id="GO:0005576">
    <property type="term" value="C:extracellular region"/>
    <property type="evidence" value="ECO:0007669"/>
    <property type="project" value="TreeGrafter"/>
</dbReference>
<feature type="signal peptide" evidence="1">
    <location>
        <begin position="1"/>
        <end position="17"/>
    </location>
</feature>
<dbReference type="SMART" id="SM00636">
    <property type="entry name" value="Glyco_18"/>
    <property type="match status" value="1"/>
</dbReference>
<proteinExistence type="predicted"/>
<feature type="domain" description="GH18" evidence="2">
    <location>
        <begin position="1"/>
        <end position="269"/>
    </location>
</feature>
<dbReference type="Gene3D" id="3.10.50.10">
    <property type="match status" value="1"/>
</dbReference>
<dbReference type="Gene3D" id="3.20.20.80">
    <property type="entry name" value="Glycosidases"/>
    <property type="match status" value="2"/>
</dbReference>
<dbReference type="InterPro" id="IPR017853">
    <property type="entry name" value="GH"/>
</dbReference>
<dbReference type="InterPro" id="IPR001223">
    <property type="entry name" value="Glyco_hydro18_cat"/>
</dbReference>
<sequence length="320" mass="36247">MAFKSIAILLFFHTILQFPLHNSIAADQTWIKAGYWKNDITNSPNIQSINSTLYTHLIYGFADINFNTSTDEMFVTISDDEQIRNFNSIVKRKNPSIKTILSIGGKDQSSYAFGQYTPWIQDLTFPIESMRKNLDWVHVIAFDYYNPESTNNTSRVAALYDSTSDLNTDYGINTWIKSGFSSQKIVLGLPFYGYVWTLVSPKDSKIGMVGTGPSPKDYSYGTEAENEPFMSTDVKTKVSYAKERKLRGYVSWQVSYDWNSALSRAAAGERIPRNKIESKNEDEGDGETRTLHIFTFDEMKEATNNFSVDNELGRGGYGPV</sequence>
<dbReference type="PROSITE" id="PS51910">
    <property type="entry name" value="GH18_2"/>
    <property type="match status" value="1"/>
</dbReference>
<reference evidence="3" key="1">
    <citation type="submission" date="2023-12" db="EMBL/GenBank/DDBJ databases">
        <title>Genome assembly of Anisodus tanguticus.</title>
        <authorList>
            <person name="Wang Y.-J."/>
        </authorList>
    </citation>
    <scope>NUCLEOTIDE SEQUENCE</scope>
    <source>
        <strain evidence="3">KB-2021</strain>
        <tissue evidence="3">Leaf</tissue>
    </source>
</reference>
<dbReference type="InterPro" id="IPR011583">
    <property type="entry name" value="Chitinase_II/V-like_cat"/>
</dbReference>
<keyword evidence="4" id="KW-1185">Reference proteome</keyword>
<dbReference type="AlphaFoldDB" id="A0AAE1VLK7"/>
<keyword evidence="1" id="KW-0732">Signal</keyword>
<evidence type="ECO:0000259" key="2">
    <source>
        <dbReference type="PROSITE" id="PS51910"/>
    </source>
</evidence>
<dbReference type="GO" id="GO:0008061">
    <property type="term" value="F:chitin binding"/>
    <property type="evidence" value="ECO:0007669"/>
    <property type="project" value="InterPro"/>
</dbReference>